<keyword evidence="1" id="KW-0812">Transmembrane</keyword>
<organism evidence="2 3">
    <name type="scientific">Pseudomyxococcus hansupus</name>
    <dbReference type="NCBI Taxonomy" id="1297742"/>
    <lineage>
        <taxon>Bacteria</taxon>
        <taxon>Pseudomonadati</taxon>
        <taxon>Myxococcota</taxon>
        <taxon>Myxococcia</taxon>
        <taxon>Myxococcales</taxon>
        <taxon>Cystobacterineae</taxon>
        <taxon>Myxococcaceae</taxon>
        <taxon>Pseudomyxococcus</taxon>
    </lineage>
</organism>
<dbReference type="KEGG" id="mym:A176_002742"/>
<dbReference type="PATRIC" id="fig|1297742.4.peg.2768"/>
<dbReference type="AlphaFoldDB" id="A0A0H4WWU9"/>
<evidence type="ECO:0000313" key="3">
    <source>
        <dbReference type="Proteomes" id="UP000009026"/>
    </source>
</evidence>
<feature type="transmembrane region" description="Helical" evidence="1">
    <location>
        <begin position="158"/>
        <end position="178"/>
    </location>
</feature>
<keyword evidence="1" id="KW-0472">Membrane</keyword>
<accession>A0A0H4WWU9</accession>
<dbReference type="EMBL" id="CP012109">
    <property type="protein sequence ID" value="AKQ65830.1"/>
    <property type="molecule type" value="Genomic_DNA"/>
</dbReference>
<dbReference type="Proteomes" id="UP000009026">
    <property type="component" value="Chromosome"/>
</dbReference>
<protein>
    <submittedName>
        <fullName evidence="2">Uncharacterized protein</fullName>
    </submittedName>
</protein>
<dbReference type="RefSeq" id="WP_002638455.1">
    <property type="nucleotide sequence ID" value="NZ_CP012109.1"/>
</dbReference>
<proteinExistence type="predicted"/>
<evidence type="ECO:0000256" key="1">
    <source>
        <dbReference type="SAM" id="Phobius"/>
    </source>
</evidence>
<sequence>MAKWDELVLAVLPRAGGRLEAPVPVSLVEAMLGVQETQLDLLHGLRRDVRPFHRGPFHTARQHLEAVRADGVPRDVRLERLRAARESIKEALALEHDKARQSLLALHLGLCWWAFGAERDAREWTHLAHRSAVEAMKEILVDASTPPGLTRNRVLDPALNFFMFFTSAATLGAGYLFWDRVLSRHTGKVMGRALAQLESLGDYVDALGEIRLRLGEVPSDVARYELTHGVDDRQSVARITIRKLISDREAIYFNGRETRKVTWNDQERSEVLTRERI</sequence>
<name>A0A0H4WWU9_9BACT</name>
<reference evidence="2 3" key="1">
    <citation type="journal article" date="2016" name="PLoS ONE">
        <title>Complete Genome Sequence and Comparative Genomics of a Novel Myxobacterium Myxococcus hansupus.</title>
        <authorList>
            <person name="Sharma G."/>
            <person name="Narwani T."/>
            <person name="Subramanian S."/>
        </authorList>
    </citation>
    <scope>NUCLEOTIDE SEQUENCE [LARGE SCALE GENOMIC DNA]</scope>
    <source>
        <strain evidence="3">mixupus</strain>
    </source>
</reference>
<evidence type="ECO:0000313" key="2">
    <source>
        <dbReference type="EMBL" id="AKQ65830.1"/>
    </source>
</evidence>
<dbReference type="STRING" id="1297742.A176_002742"/>
<keyword evidence="1" id="KW-1133">Transmembrane helix</keyword>
<gene>
    <name evidence="2" type="ORF">A176_002742</name>
</gene>
<keyword evidence="3" id="KW-1185">Reference proteome</keyword>